<reference evidence="1 2" key="1">
    <citation type="journal article" date="2011" name="BMC Genomics">
        <title>Genome sequencing reveals diversification of virulence factor content and possible host adaptation in distinct subpopulations of Salmonella enterica.</title>
        <authorList>
            <person name="den Bakker H.C."/>
            <person name="Moreno Switt A.I."/>
            <person name="Govoni G."/>
            <person name="Cummings C.A."/>
            <person name="Ranieri M.L."/>
            <person name="Degoricija L."/>
            <person name="Hoelzer K."/>
            <person name="Rodriguez-Rivera L.D."/>
            <person name="Brown S."/>
            <person name="Bolchacova E."/>
            <person name="Furtado M.R."/>
            <person name="Wiedmann M."/>
        </authorList>
    </citation>
    <scope>NUCLEOTIDE SEQUENCE [LARGE SCALE GENOMIC DNA]</scope>
    <source>
        <strain evidence="1 2">A4-669</strain>
    </source>
</reference>
<accession>A0A6C8GFK9</accession>
<comment type="caution">
    <text evidence="1">The sequence shown here is derived from an EMBL/GenBank/DDBJ whole genome shotgun (WGS) entry which is preliminary data.</text>
</comment>
<proteinExistence type="predicted"/>
<protein>
    <submittedName>
        <fullName evidence="1">Uncharacterized protein</fullName>
    </submittedName>
</protein>
<sequence length="32" mass="4106">MYHLVLHFRLQDVNLMRTFKTRWFNREAKPTR</sequence>
<evidence type="ECO:0000313" key="2">
    <source>
        <dbReference type="Proteomes" id="UP000004906"/>
    </source>
</evidence>
<evidence type="ECO:0000313" key="1">
    <source>
        <dbReference type="EMBL" id="EHC30185.1"/>
    </source>
</evidence>
<gene>
    <name evidence="1" type="ORF">LTSEADE_5286</name>
</gene>
<organism evidence="1 2">
    <name type="scientific">Salmonella enterica subsp. enterica serovar Adelaide str. A4-669</name>
    <dbReference type="NCBI Taxonomy" id="913063"/>
    <lineage>
        <taxon>Bacteria</taxon>
        <taxon>Pseudomonadati</taxon>
        <taxon>Pseudomonadota</taxon>
        <taxon>Gammaproteobacteria</taxon>
        <taxon>Enterobacterales</taxon>
        <taxon>Enterobacteriaceae</taxon>
        <taxon>Salmonella</taxon>
    </lineage>
</organism>
<name>A0A6C8GFK9_SALET</name>
<dbReference type="Proteomes" id="UP000004906">
    <property type="component" value="Unassembled WGS sequence"/>
</dbReference>
<dbReference type="AlphaFoldDB" id="A0A6C8GFK9"/>
<dbReference type="EMBL" id="AFCI01001760">
    <property type="protein sequence ID" value="EHC30185.1"/>
    <property type="molecule type" value="Genomic_DNA"/>
</dbReference>